<proteinExistence type="predicted"/>
<dbReference type="Proteomes" id="UP000215509">
    <property type="component" value="Unassembled WGS sequence"/>
</dbReference>
<dbReference type="InterPro" id="IPR024307">
    <property type="entry name" value="YmaF"/>
</dbReference>
<sequence length="126" mass="14045">MDIPITGFIVHSNEGDSTHSHKLFITSWDGRPVHMHHFSGTTSYDAGHSHQYAGFTEPAASGVQHVHHYQTRTSFNDGHTHMIRGTTGPSIPLPNGGHYHYFEGYTTVNGQHPHSHMYRGNTSNEV</sequence>
<evidence type="ECO:0000313" key="2">
    <source>
        <dbReference type="Proteomes" id="UP000215509"/>
    </source>
</evidence>
<organism evidence="1 2">
    <name type="scientific">Paenibacillus rigui</name>
    <dbReference type="NCBI Taxonomy" id="554312"/>
    <lineage>
        <taxon>Bacteria</taxon>
        <taxon>Bacillati</taxon>
        <taxon>Bacillota</taxon>
        <taxon>Bacilli</taxon>
        <taxon>Bacillales</taxon>
        <taxon>Paenibacillaceae</taxon>
        <taxon>Paenibacillus</taxon>
    </lineage>
</organism>
<gene>
    <name evidence="1" type="ORF">CF651_16410</name>
</gene>
<reference evidence="1 2" key="1">
    <citation type="submission" date="2017-07" db="EMBL/GenBank/DDBJ databases">
        <title>Genome sequencing and assembly of Paenibacillus rigui.</title>
        <authorList>
            <person name="Mayilraj S."/>
        </authorList>
    </citation>
    <scope>NUCLEOTIDE SEQUENCE [LARGE SCALE GENOMIC DNA]</scope>
    <source>
        <strain evidence="1 2">JCM 16352</strain>
    </source>
</reference>
<name>A0A229UR40_9BACL</name>
<dbReference type="EMBL" id="NMQW01000023">
    <property type="protein sequence ID" value="OXM85359.1"/>
    <property type="molecule type" value="Genomic_DNA"/>
</dbReference>
<protein>
    <recommendedName>
        <fullName evidence="3">YmaF family protein</fullName>
    </recommendedName>
</protein>
<keyword evidence="2" id="KW-1185">Reference proteome</keyword>
<dbReference type="AlphaFoldDB" id="A0A229UR40"/>
<dbReference type="RefSeq" id="WP_094015946.1">
    <property type="nucleotide sequence ID" value="NZ_NMQW01000023.1"/>
</dbReference>
<accession>A0A229UR40</accession>
<evidence type="ECO:0000313" key="1">
    <source>
        <dbReference type="EMBL" id="OXM85359.1"/>
    </source>
</evidence>
<dbReference type="OrthoDB" id="1682334at2"/>
<comment type="caution">
    <text evidence="1">The sequence shown here is derived from an EMBL/GenBank/DDBJ whole genome shotgun (WGS) entry which is preliminary data.</text>
</comment>
<evidence type="ECO:0008006" key="3">
    <source>
        <dbReference type="Google" id="ProtNLM"/>
    </source>
</evidence>
<dbReference type="Pfam" id="PF12788">
    <property type="entry name" value="YmaF"/>
    <property type="match status" value="1"/>
</dbReference>